<protein>
    <recommendedName>
        <fullName evidence="3">tRNA threonylcarbamoyladenosine biosynthesis protein TsaE</fullName>
    </recommendedName>
    <alternativeName>
        <fullName evidence="10">t(6)A37 threonylcarbamoyladenosine biosynthesis protein TsaE</fullName>
    </alternativeName>
</protein>
<dbReference type="EMBL" id="JAGGKC010000016">
    <property type="protein sequence ID" value="MBP1919520.1"/>
    <property type="molecule type" value="Genomic_DNA"/>
</dbReference>
<comment type="caution">
    <text evidence="11">The sequence shown here is derived from an EMBL/GenBank/DDBJ whole genome shotgun (WGS) entry which is preliminary data.</text>
</comment>
<keyword evidence="9" id="KW-0460">Magnesium</keyword>
<dbReference type="NCBIfam" id="TIGR00150">
    <property type="entry name" value="T6A_YjeE"/>
    <property type="match status" value="1"/>
</dbReference>
<keyword evidence="12" id="KW-1185">Reference proteome</keyword>
<dbReference type="RefSeq" id="WP_209459722.1">
    <property type="nucleotide sequence ID" value="NZ_JAGGKC010000016.1"/>
</dbReference>
<keyword evidence="4" id="KW-0963">Cytoplasm</keyword>
<keyword evidence="5" id="KW-0819">tRNA processing</keyword>
<keyword evidence="6" id="KW-0479">Metal-binding</keyword>
<evidence type="ECO:0000313" key="11">
    <source>
        <dbReference type="EMBL" id="MBP1919520.1"/>
    </source>
</evidence>
<evidence type="ECO:0000256" key="3">
    <source>
        <dbReference type="ARBA" id="ARBA00019010"/>
    </source>
</evidence>
<evidence type="ECO:0000256" key="6">
    <source>
        <dbReference type="ARBA" id="ARBA00022723"/>
    </source>
</evidence>
<dbReference type="PANTHER" id="PTHR33540:SF2">
    <property type="entry name" value="TRNA THREONYLCARBAMOYLADENOSINE BIOSYNTHESIS PROTEIN TSAE"/>
    <property type="match status" value="1"/>
</dbReference>
<dbReference type="Pfam" id="PF02367">
    <property type="entry name" value="TsaE"/>
    <property type="match status" value="1"/>
</dbReference>
<evidence type="ECO:0000256" key="2">
    <source>
        <dbReference type="ARBA" id="ARBA00007599"/>
    </source>
</evidence>
<evidence type="ECO:0000256" key="10">
    <source>
        <dbReference type="ARBA" id="ARBA00032441"/>
    </source>
</evidence>
<dbReference type="SUPFAM" id="SSF52540">
    <property type="entry name" value="P-loop containing nucleoside triphosphate hydrolases"/>
    <property type="match status" value="1"/>
</dbReference>
<dbReference type="InterPro" id="IPR027417">
    <property type="entry name" value="P-loop_NTPase"/>
</dbReference>
<dbReference type="Proteomes" id="UP001519271">
    <property type="component" value="Unassembled WGS sequence"/>
</dbReference>
<evidence type="ECO:0000256" key="8">
    <source>
        <dbReference type="ARBA" id="ARBA00022840"/>
    </source>
</evidence>
<keyword evidence="8" id="KW-0067">ATP-binding</keyword>
<sequence>MQIITKSVEETVKIGKMLGMNVTKGTTVCLTGDLGTGKTHFSKGFADGLGIKGTITSPTFTLINEYYDGRLPLFHFDVYRVHDEESVLDLGFEEYIYGNGVCLIEWADLIEGILPEEFIHVNIEKTYKEDERVITIKSVGGEIEWLKEMRN</sequence>
<keyword evidence="7" id="KW-0547">Nucleotide-binding</keyword>
<accession>A0ABS4G5F2</accession>
<proteinExistence type="inferred from homology"/>
<evidence type="ECO:0000256" key="7">
    <source>
        <dbReference type="ARBA" id="ARBA00022741"/>
    </source>
</evidence>
<evidence type="ECO:0000313" key="12">
    <source>
        <dbReference type="Proteomes" id="UP001519271"/>
    </source>
</evidence>
<evidence type="ECO:0000256" key="1">
    <source>
        <dbReference type="ARBA" id="ARBA00004496"/>
    </source>
</evidence>
<evidence type="ECO:0000256" key="9">
    <source>
        <dbReference type="ARBA" id="ARBA00022842"/>
    </source>
</evidence>
<evidence type="ECO:0000256" key="4">
    <source>
        <dbReference type="ARBA" id="ARBA00022490"/>
    </source>
</evidence>
<gene>
    <name evidence="11" type="ORF">J2Z34_002009</name>
</gene>
<organism evidence="11 12">
    <name type="scientific">Youngiibacter multivorans</name>
    <dbReference type="NCBI Taxonomy" id="937251"/>
    <lineage>
        <taxon>Bacteria</taxon>
        <taxon>Bacillati</taxon>
        <taxon>Bacillota</taxon>
        <taxon>Clostridia</taxon>
        <taxon>Eubacteriales</taxon>
        <taxon>Clostridiaceae</taxon>
        <taxon>Youngiibacter</taxon>
    </lineage>
</organism>
<name>A0ABS4G5F2_9CLOT</name>
<reference evidence="11 12" key="1">
    <citation type="submission" date="2021-03" db="EMBL/GenBank/DDBJ databases">
        <title>Genomic Encyclopedia of Type Strains, Phase IV (KMG-IV): sequencing the most valuable type-strain genomes for metagenomic binning, comparative biology and taxonomic classification.</title>
        <authorList>
            <person name="Goeker M."/>
        </authorList>
    </citation>
    <scope>NUCLEOTIDE SEQUENCE [LARGE SCALE GENOMIC DNA]</scope>
    <source>
        <strain evidence="11 12">DSM 6139</strain>
    </source>
</reference>
<dbReference type="Gene3D" id="3.40.50.300">
    <property type="entry name" value="P-loop containing nucleotide triphosphate hydrolases"/>
    <property type="match status" value="1"/>
</dbReference>
<comment type="similarity">
    <text evidence="2">Belongs to the TsaE family.</text>
</comment>
<dbReference type="PANTHER" id="PTHR33540">
    <property type="entry name" value="TRNA THREONYLCARBAMOYLADENOSINE BIOSYNTHESIS PROTEIN TSAE"/>
    <property type="match status" value="1"/>
</dbReference>
<comment type="subcellular location">
    <subcellularLocation>
        <location evidence="1">Cytoplasm</location>
    </subcellularLocation>
</comment>
<dbReference type="InterPro" id="IPR003442">
    <property type="entry name" value="T6A_TsaE"/>
</dbReference>
<evidence type="ECO:0000256" key="5">
    <source>
        <dbReference type="ARBA" id="ARBA00022694"/>
    </source>
</evidence>